<dbReference type="AlphaFoldDB" id="A0A9D2NRR3"/>
<accession>A0A9D2NRR3</accession>
<dbReference type="Proteomes" id="UP000823896">
    <property type="component" value="Unassembled WGS sequence"/>
</dbReference>
<proteinExistence type="predicted"/>
<feature type="chain" id="PRO_5039567577" description="Ig-like domain-containing protein" evidence="1">
    <location>
        <begin position="30"/>
        <end position="871"/>
    </location>
</feature>
<name>A0A9D2NRR3_9FIRM</name>
<protein>
    <recommendedName>
        <fullName evidence="4">Ig-like domain-containing protein</fullName>
    </recommendedName>
</protein>
<feature type="signal peptide" evidence="1">
    <location>
        <begin position="1"/>
        <end position="29"/>
    </location>
</feature>
<comment type="caution">
    <text evidence="2">The sequence shown here is derived from an EMBL/GenBank/DDBJ whole genome shotgun (WGS) entry which is preliminary data.</text>
</comment>
<organism evidence="2 3">
    <name type="scientific">Candidatus Merdibacter merdavium</name>
    <dbReference type="NCBI Taxonomy" id="2838692"/>
    <lineage>
        <taxon>Bacteria</taxon>
        <taxon>Bacillati</taxon>
        <taxon>Bacillota</taxon>
        <taxon>Erysipelotrichia</taxon>
        <taxon>Erysipelotrichales</taxon>
        <taxon>Erysipelotrichaceae</taxon>
        <taxon>Merdibacter</taxon>
    </lineage>
</organism>
<evidence type="ECO:0000313" key="3">
    <source>
        <dbReference type="Proteomes" id="UP000823896"/>
    </source>
</evidence>
<evidence type="ECO:0000256" key="1">
    <source>
        <dbReference type="SAM" id="SignalP"/>
    </source>
</evidence>
<evidence type="ECO:0000313" key="2">
    <source>
        <dbReference type="EMBL" id="HJC35799.1"/>
    </source>
</evidence>
<reference evidence="2" key="1">
    <citation type="journal article" date="2021" name="PeerJ">
        <title>Extensive microbial diversity within the chicken gut microbiome revealed by metagenomics and culture.</title>
        <authorList>
            <person name="Gilroy R."/>
            <person name="Ravi A."/>
            <person name="Getino M."/>
            <person name="Pursley I."/>
            <person name="Horton D.L."/>
            <person name="Alikhan N.F."/>
            <person name="Baker D."/>
            <person name="Gharbi K."/>
            <person name="Hall N."/>
            <person name="Watson M."/>
            <person name="Adriaenssens E.M."/>
            <person name="Foster-Nyarko E."/>
            <person name="Jarju S."/>
            <person name="Secka A."/>
            <person name="Antonio M."/>
            <person name="Oren A."/>
            <person name="Chaudhuri R.R."/>
            <person name="La Ragione R."/>
            <person name="Hildebrand F."/>
            <person name="Pallen M.J."/>
        </authorList>
    </citation>
    <scope>NUCLEOTIDE SEQUENCE</scope>
    <source>
        <strain evidence="2">CHK187-11901</strain>
    </source>
</reference>
<evidence type="ECO:0008006" key="4">
    <source>
        <dbReference type="Google" id="ProtNLM"/>
    </source>
</evidence>
<sequence length="871" mass="94880">MKTIFRRLTAAVLAATMLFSNSIPTTVFAAEPIAEAASTDAQLQNGTAIIPSGSDAATVKQILFDALVVNKEGVDPQSLEWEYYCTGKNGLLTNDAWGSVNGFTSERKVIFTTKTYTHPALADNSDGSYQVRLAGSDTEVTLSKHAKGSSSIILNEEISPVNLIYNEDMSVDYDALREAIFQSMVKETSPQLSVSDVTIEYYASDSITGAKKAWMPLEGGSESILGVTVNYPAISAGTQQIKITYAGNDAYFETSVEATLTIKDRPQAEFVLNEAPYEARLIYNEDMSLDFEALEDAIYRAVIKSSTPQLSASDVTIEYYAEAETGSVGDIGKAWMPLEGGKNTLTYPAISAGTQQIRISFNGDREYSASQIEAEVVIQDRPQPEITLNEAPYTIGMVYADEKNIDYEATEQAIIDAVIASAQPDIRDELHVQYNTNFTGSDLLDNFKDLNNTDALTKRFGVGKQEIKLSWDGNREYSGWSTIIEAEMTDDRIASSIAVNEGASFTYNVDPAVMKQAILDNVIDWENSSLPAKESVSAEDFTLTYYATATSGSLGELGKNWAPIEGGTIALLSYPQMGAGEQQIRITFNGNNAYRPSEETETTVSVNKAKVKVSVHSTNIYADEALPADFITTDPQDKFDIYTVYAGITSNVTTSLYLDLPDKFTDNDLLKVIDPIVKAIVGQSFTELLNEGVTVGQLREIFSTQELLDLLDKLNIDTGSIGQILEIINKLPSIIDSVRISFGTPNHAGLYTVAAITDSPNYETGVGIGALLVKMRAEGVKLNWNQEIPNGKLSAEEAKSFDFGVTLTSNGNSDIDQSNVHYLYTGFTSKWKLYSSTTTAPTEPGRYVVTVVTLGGDYLAAPITRSFQITK</sequence>
<keyword evidence="1" id="KW-0732">Signal</keyword>
<dbReference type="EMBL" id="DWWM01000006">
    <property type="protein sequence ID" value="HJC35799.1"/>
    <property type="molecule type" value="Genomic_DNA"/>
</dbReference>
<gene>
    <name evidence="2" type="ORF">H9702_01550</name>
</gene>
<reference evidence="2" key="2">
    <citation type="submission" date="2021-04" db="EMBL/GenBank/DDBJ databases">
        <authorList>
            <person name="Gilroy R."/>
        </authorList>
    </citation>
    <scope>NUCLEOTIDE SEQUENCE</scope>
    <source>
        <strain evidence="2">CHK187-11901</strain>
    </source>
</reference>